<organism evidence="1 2">
    <name type="scientific">Thalassiosira oceanica</name>
    <name type="common">Marine diatom</name>
    <dbReference type="NCBI Taxonomy" id="159749"/>
    <lineage>
        <taxon>Eukaryota</taxon>
        <taxon>Sar</taxon>
        <taxon>Stramenopiles</taxon>
        <taxon>Ochrophyta</taxon>
        <taxon>Bacillariophyta</taxon>
        <taxon>Coscinodiscophyceae</taxon>
        <taxon>Thalassiosirophycidae</taxon>
        <taxon>Thalassiosirales</taxon>
        <taxon>Thalassiosiraceae</taxon>
        <taxon>Thalassiosira</taxon>
    </lineage>
</organism>
<evidence type="ECO:0000313" key="1">
    <source>
        <dbReference type="EMBL" id="EJK48287.1"/>
    </source>
</evidence>
<comment type="caution">
    <text evidence="1">The sequence shown here is derived from an EMBL/GenBank/DDBJ whole genome shotgun (WGS) entry which is preliminary data.</text>
</comment>
<protein>
    <recommendedName>
        <fullName evidence="3">RING-type domain-containing protein</fullName>
    </recommendedName>
</protein>
<accession>K0RNF9</accession>
<evidence type="ECO:0008006" key="3">
    <source>
        <dbReference type="Google" id="ProtNLM"/>
    </source>
</evidence>
<dbReference type="InterPro" id="IPR006597">
    <property type="entry name" value="Sel1-like"/>
</dbReference>
<dbReference type="EMBL" id="AGNL01046045">
    <property type="protein sequence ID" value="EJK48287.1"/>
    <property type="molecule type" value="Genomic_DNA"/>
</dbReference>
<dbReference type="Gene3D" id="1.25.40.10">
    <property type="entry name" value="Tetratricopeptide repeat domain"/>
    <property type="match status" value="1"/>
</dbReference>
<dbReference type="Proteomes" id="UP000266841">
    <property type="component" value="Unassembled WGS sequence"/>
</dbReference>
<dbReference type="Pfam" id="PF08238">
    <property type="entry name" value="Sel1"/>
    <property type="match status" value="3"/>
</dbReference>
<reference evidence="1 2" key="1">
    <citation type="journal article" date="2012" name="Genome Biol.">
        <title>Genome and low-iron response of an oceanic diatom adapted to chronic iron limitation.</title>
        <authorList>
            <person name="Lommer M."/>
            <person name="Specht M."/>
            <person name="Roy A.S."/>
            <person name="Kraemer L."/>
            <person name="Andreson R."/>
            <person name="Gutowska M.A."/>
            <person name="Wolf J."/>
            <person name="Bergner S.V."/>
            <person name="Schilhabel M.B."/>
            <person name="Klostermeier U.C."/>
            <person name="Beiko R.G."/>
            <person name="Rosenstiel P."/>
            <person name="Hippler M."/>
            <person name="Laroche J."/>
        </authorList>
    </citation>
    <scope>NUCLEOTIDE SEQUENCE [LARGE SCALE GENOMIC DNA]</scope>
    <source>
        <strain evidence="1 2">CCMP1005</strain>
    </source>
</reference>
<dbReference type="AlphaFoldDB" id="K0RNF9"/>
<name>K0RNF9_THAOC</name>
<dbReference type="SUPFAM" id="SSF57850">
    <property type="entry name" value="RING/U-box"/>
    <property type="match status" value="1"/>
</dbReference>
<dbReference type="InterPro" id="IPR052945">
    <property type="entry name" value="Mitotic_Regulator"/>
</dbReference>
<evidence type="ECO:0000313" key="2">
    <source>
        <dbReference type="Proteomes" id="UP000266841"/>
    </source>
</evidence>
<dbReference type="SUPFAM" id="SSF81901">
    <property type="entry name" value="HCP-like"/>
    <property type="match status" value="1"/>
</dbReference>
<keyword evidence="2" id="KW-1185">Reference proteome</keyword>
<gene>
    <name evidence="1" type="ORF">THAOC_32933</name>
</gene>
<proteinExistence type="predicted"/>
<dbReference type="InterPro" id="IPR011990">
    <property type="entry name" value="TPR-like_helical_dom_sf"/>
</dbReference>
<sequence>MSATTRNRGGGTRNIRGGSLEWGAMEGYGCTALIDTGALGRLSSCLCEPQARRREKATGFFPRRARARGCIRDESGEGLEARGPRHHRQRVSLLAIHTMICGACERELPEDAYSEGQRGRRQSIRSCEECVAGGNQLVLMKKGRTRSEEDECPICNLPLPLEEKQSSFHVCCMKSMCNGCNLAAYKRGIRGCPFCRTPTPHKSQCLPMIQKRVDAGDPVAIYQLGVKYRHGSLGLEKDVTKAVELLERAAELGVKEAHYHLGLVYHKGAPGVEKDTARAIRHWEVAAMRGHVFARLLLGCGEEAAENYDLALHHYMISAKLGDQHSLNNVKKKFIASFATKADYAEALRGYQSAVEGMRSANRDDAEAERRKICLKSVDKTKFAGDES</sequence>
<dbReference type="PANTHER" id="PTHR43628">
    <property type="entry name" value="ACTIVATOR OF C KINASE PROTEIN 1-RELATED"/>
    <property type="match status" value="1"/>
</dbReference>
<dbReference type="PANTHER" id="PTHR43628:SF1">
    <property type="entry name" value="CHITIN SYNTHASE REGULATORY FACTOR 2-RELATED"/>
    <property type="match status" value="1"/>
</dbReference>
<dbReference type="OrthoDB" id="2148946at2759"/>
<dbReference type="SMART" id="SM00671">
    <property type="entry name" value="SEL1"/>
    <property type="match status" value="3"/>
</dbReference>
<dbReference type="eggNOG" id="ENOG502QV88">
    <property type="taxonomic scope" value="Eukaryota"/>
</dbReference>